<evidence type="ECO:0000256" key="1">
    <source>
        <dbReference type="ARBA" id="ARBA00004924"/>
    </source>
</evidence>
<comment type="caution">
    <text evidence="4">The sequence shown here is derived from an EMBL/GenBank/DDBJ whole genome shotgun (WGS) entry which is preliminary data.</text>
</comment>
<organism evidence="4 5">
    <name type="scientific">Methylobacterium haplocladii</name>
    <dbReference type="NCBI Taxonomy" id="1176176"/>
    <lineage>
        <taxon>Bacteria</taxon>
        <taxon>Pseudomonadati</taxon>
        <taxon>Pseudomonadota</taxon>
        <taxon>Alphaproteobacteria</taxon>
        <taxon>Hyphomicrobiales</taxon>
        <taxon>Methylobacteriaceae</taxon>
        <taxon>Methylobacterium</taxon>
    </lineage>
</organism>
<gene>
    <name evidence="4" type="ORF">MHA02_17030</name>
</gene>
<evidence type="ECO:0000259" key="3">
    <source>
        <dbReference type="Pfam" id="PF06276"/>
    </source>
</evidence>
<dbReference type="InterPro" id="IPR037455">
    <property type="entry name" value="LucA/IucC-like"/>
</dbReference>
<evidence type="ECO:0008006" key="6">
    <source>
        <dbReference type="Google" id="ProtNLM"/>
    </source>
</evidence>
<name>A0A512INP8_9HYPH</name>
<feature type="domain" description="Aerobactin siderophore biosynthesis IucA/IucC N-terminal" evidence="2">
    <location>
        <begin position="140"/>
        <end position="357"/>
    </location>
</feature>
<comment type="pathway">
    <text evidence="1">Siderophore biosynthesis.</text>
</comment>
<feature type="domain" description="Aerobactin siderophore biosynthesis IucA/IucC N-terminal" evidence="2">
    <location>
        <begin position="697"/>
        <end position="945"/>
    </location>
</feature>
<dbReference type="EMBL" id="BJZT01000015">
    <property type="protein sequence ID" value="GEO99315.1"/>
    <property type="molecule type" value="Genomic_DNA"/>
</dbReference>
<evidence type="ECO:0000313" key="5">
    <source>
        <dbReference type="Proteomes" id="UP000321258"/>
    </source>
</evidence>
<protein>
    <recommendedName>
        <fullName evidence="6">Siderophore synthetase component</fullName>
    </recommendedName>
</protein>
<dbReference type="OrthoDB" id="495728at2"/>
<dbReference type="PANTHER" id="PTHR34384:SF6">
    <property type="entry name" value="STAPHYLOFERRIN B SYNTHASE"/>
    <property type="match status" value="1"/>
</dbReference>
<dbReference type="InterPro" id="IPR007310">
    <property type="entry name" value="Aerobactin_biosyn_IucA/IucC_N"/>
</dbReference>
<dbReference type="Pfam" id="PF06276">
    <property type="entry name" value="FhuF"/>
    <property type="match status" value="2"/>
</dbReference>
<dbReference type="GO" id="GO:0016881">
    <property type="term" value="F:acid-amino acid ligase activity"/>
    <property type="evidence" value="ECO:0007669"/>
    <property type="project" value="UniProtKB-ARBA"/>
</dbReference>
<dbReference type="Proteomes" id="UP000321258">
    <property type="component" value="Unassembled WGS sequence"/>
</dbReference>
<feature type="domain" description="Aerobactin siderophore biosynthesis IucA/IucC-like C-terminal" evidence="3">
    <location>
        <begin position="382"/>
        <end position="541"/>
    </location>
</feature>
<dbReference type="PANTHER" id="PTHR34384">
    <property type="entry name" value="L-2,3-DIAMINOPROPANOATE--CITRATE LIGASE"/>
    <property type="match status" value="1"/>
</dbReference>
<proteinExistence type="predicted"/>
<dbReference type="Gene3D" id="6.10.250.3370">
    <property type="match status" value="2"/>
</dbReference>
<dbReference type="Gene3D" id="3.30.310.280">
    <property type="match status" value="1"/>
</dbReference>
<accession>A0A512INP8</accession>
<evidence type="ECO:0000313" key="4">
    <source>
        <dbReference type="EMBL" id="GEO99315.1"/>
    </source>
</evidence>
<feature type="domain" description="Aerobactin siderophore biosynthesis IucA/IucC-like C-terminal" evidence="3">
    <location>
        <begin position="965"/>
        <end position="1127"/>
    </location>
</feature>
<dbReference type="AlphaFoldDB" id="A0A512INP8"/>
<dbReference type="Gene3D" id="1.10.510.40">
    <property type="match status" value="2"/>
</dbReference>
<dbReference type="InterPro" id="IPR022770">
    <property type="entry name" value="IucA/IucC-like_C"/>
</dbReference>
<dbReference type="RefSeq" id="WP_147078215.1">
    <property type="nucleotide sequence ID" value="NZ_BJZT01000015.1"/>
</dbReference>
<sequence length="1148" mass="123644">MTRALATSDRLDPVAAIHRTHAVERLLNTWLRESPGTVRPQAGETCAIPLGADTLLAPCLRHSPGGFHEWGQPLRLRRPDGRTLPCDDPGDLARRMVDALATDPSPIRETVKRRMLDSLDRSADHIRACAARPADLSPIGLEQSLWHGHPFHPMAKSVDGFSEADTAAYGPERGAAFRLRWILADRDCVGGLWRDPGAEAATHAALVALSGLSPETIGERVVLPSHPWQAARLEADPAFTTLVAEGRLVLTGPSGETVRPTSSVRTVFAPESNLFLKLPIAARITNFARTNSREHLARSIAAARAFAAVPEAVAAAGLDVLSERGALFVDHPQLDAVTGVLVREGPSREAFVVAGLLEPLPRDGRPILADLGCALHAEGAAAWIRAYGRAVLLPALRLFATTGISLEAHAQNSLLAFDAIADGRLPDRLVLRDLEGISIDGRRFAAVAPGLELDPAVYYSADEAWHRLLYYLVVNQASHVVAIVARAADRDEAGLWQVLSQTLAEADEGPATAALVARLLDAETLPAKGNLASCLAGRGERPDYVRLANPLRIPNADSRSDIAADATLQAWNEAGQRVAVQLLGALLHEELLPASVLTLREADNGLSIVITTANGARTYTARARRMWAYGRVLVEAGSLTTAGAAVGDASTFLADLLPHLPGTADDHTRFAEELARTQDNHARALAHGAGKRLRSLDYDSLEGALPDGHRYHPCFKSRIGFSPADNAAYGPEFGADIRPVWIAAHRSIAAGGAIGVANGQDDGLLSQTLDPKTRSAFEARITVRGGASEDFVLLPVHPWQWERLADGASAAARHGGRLIVLGEGPHAYRAQQSIRTLGDSTDPSAPSLKLSLSIRNTSTARTLAPHTVLNAPIVSEWLGEVARDDAFLRMSGTVLLAERMGAAVTLAPSWDRAGSLRGALSAIWRDPVGPHLQGEAAVPFTALTHRDGDAPFIADWIARHGVEPWLDRLLTVAMLPVVHLLVAKGIALESHQQNMVLFHRDGWPTRVALKDFHDGVRFVPDLLKCRRPDLVPTPAEHARVNANSYVEARDVEDVRDFMVDALFGVNLAELGWCLDLWFGFPEARFWERVVAVLADHCAAHPASREGALRYRLAAETVVMEDLARRRLDPAGARGRRVANPLAAPGHRL</sequence>
<dbReference type="GO" id="GO:0019290">
    <property type="term" value="P:siderophore biosynthetic process"/>
    <property type="evidence" value="ECO:0007669"/>
    <property type="project" value="InterPro"/>
</dbReference>
<reference evidence="4 5" key="1">
    <citation type="submission" date="2019-07" db="EMBL/GenBank/DDBJ databases">
        <title>Whole genome shotgun sequence of Methylobacterium haplocladii NBRC 107714.</title>
        <authorList>
            <person name="Hosoyama A."/>
            <person name="Uohara A."/>
            <person name="Ohji S."/>
            <person name="Ichikawa N."/>
        </authorList>
    </citation>
    <scope>NUCLEOTIDE SEQUENCE [LARGE SCALE GENOMIC DNA]</scope>
    <source>
        <strain evidence="4 5">NBRC 107714</strain>
    </source>
</reference>
<keyword evidence="5" id="KW-1185">Reference proteome</keyword>
<evidence type="ECO:0000259" key="2">
    <source>
        <dbReference type="Pfam" id="PF04183"/>
    </source>
</evidence>
<dbReference type="Pfam" id="PF04183">
    <property type="entry name" value="IucA_IucC"/>
    <property type="match status" value="2"/>
</dbReference>